<evidence type="ECO:0000313" key="2">
    <source>
        <dbReference type="Proteomes" id="UP000192713"/>
    </source>
</evidence>
<comment type="caution">
    <text evidence="1">The sequence shown here is derived from an EMBL/GenBank/DDBJ whole genome shotgun (WGS) entry which is preliminary data.</text>
</comment>
<dbReference type="AlphaFoldDB" id="A0A1X0E8V1"/>
<evidence type="ECO:0008006" key="3">
    <source>
        <dbReference type="Google" id="ProtNLM"/>
    </source>
</evidence>
<organism evidence="1 2">
    <name type="scientific">Mycolicibacter kumamotonensis</name>
    <dbReference type="NCBI Taxonomy" id="354243"/>
    <lineage>
        <taxon>Bacteria</taxon>
        <taxon>Bacillati</taxon>
        <taxon>Actinomycetota</taxon>
        <taxon>Actinomycetes</taxon>
        <taxon>Mycobacteriales</taxon>
        <taxon>Mycobacteriaceae</taxon>
        <taxon>Mycolicibacter</taxon>
    </lineage>
</organism>
<dbReference type="RefSeq" id="WP_083080643.1">
    <property type="nucleotide sequence ID" value="NZ_MVHU01000009.1"/>
</dbReference>
<dbReference type="InterPro" id="IPR024384">
    <property type="entry name" value="DUF2742"/>
</dbReference>
<dbReference type="Pfam" id="PF10888">
    <property type="entry name" value="DUF2742"/>
    <property type="match status" value="1"/>
</dbReference>
<reference evidence="1 2" key="1">
    <citation type="submission" date="2017-02" db="EMBL/GenBank/DDBJ databases">
        <title>The new phylogeny of genus Mycobacterium.</title>
        <authorList>
            <person name="Tortoli E."/>
            <person name="Trovato A."/>
            <person name="Cirillo D.M."/>
        </authorList>
    </citation>
    <scope>NUCLEOTIDE SEQUENCE [LARGE SCALE GENOMIC DNA]</scope>
    <source>
        <strain evidence="1 2">DSM 45093</strain>
    </source>
</reference>
<dbReference type="Proteomes" id="UP000192713">
    <property type="component" value="Unassembled WGS sequence"/>
</dbReference>
<name>A0A1X0E8V1_9MYCO</name>
<dbReference type="EMBL" id="MVHU01000009">
    <property type="protein sequence ID" value="ORA80748.1"/>
    <property type="molecule type" value="Genomic_DNA"/>
</dbReference>
<gene>
    <name evidence="1" type="ORF">BST28_08270</name>
</gene>
<accession>A0A1X0E8V1</accession>
<sequence>MSAISSRQVSWYDVHLFVKPYVDAGGRFPLVGTAAWRSLPDDHPQKWAAVLDAAQHHALRVETAQEARAEAAKAVAAAADWPKVAQEIRQRSAFRAEHPWARRKGLGA</sequence>
<evidence type="ECO:0000313" key="1">
    <source>
        <dbReference type="EMBL" id="ORA80748.1"/>
    </source>
</evidence>
<proteinExistence type="predicted"/>
<protein>
    <recommendedName>
        <fullName evidence="3">DUF2742 domain-containing protein</fullName>
    </recommendedName>
</protein>